<name>A0A5N5WM84_9EURO</name>
<dbReference type="EMBL" id="ML732332">
    <property type="protein sequence ID" value="KAB8069661.1"/>
    <property type="molecule type" value="Genomic_DNA"/>
</dbReference>
<evidence type="ECO:0000256" key="6">
    <source>
        <dbReference type="SAM" id="MobiDB-lite"/>
    </source>
</evidence>
<dbReference type="Pfam" id="PF20684">
    <property type="entry name" value="Fung_rhodopsin"/>
    <property type="match status" value="1"/>
</dbReference>
<gene>
    <name evidence="9" type="ORF">BDV29DRAFT_46453</name>
</gene>
<feature type="region of interest" description="Disordered" evidence="6">
    <location>
        <begin position="319"/>
        <end position="355"/>
    </location>
</feature>
<evidence type="ECO:0000256" key="7">
    <source>
        <dbReference type="SAM" id="Phobius"/>
    </source>
</evidence>
<keyword evidence="4 7" id="KW-0472">Membrane</keyword>
<feature type="domain" description="Rhodopsin" evidence="8">
    <location>
        <begin position="27"/>
        <end position="267"/>
    </location>
</feature>
<evidence type="ECO:0000313" key="9">
    <source>
        <dbReference type="EMBL" id="KAB8069661.1"/>
    </source>
</evidence>
<feature type="transmembrane region" description="Helical" evidence="7">
    <location>
        <begin position="12"/>
        <end position="31"/>
    </location>
</feature>
<protein>
    <recommendedName>
        <fullName evidence="8">Rhodopsin domain-containing protein</fullName>
    </recommendedName>
</protein>
<comment type="subcellular location">
    <subcellularLocation>
        <location evidence="1">Membrane</location>
        <topology evidence="1">Multi-pass membrane protein</topology>
    </subcellularLocation>
</comment>
<dbReference type="PANTHER" id="PTHR33048">
    <property type="entry name" value="PTH11-LIKE INTEGRAL MEMBRANE PROTEIN (AFU_ORTHOLOGUE AFUA_5G11245)"/>
    <property type="match status" value="1"/>
</dbReference>
<feature type="transmembrane region" description="Helical" evidence="7">
    <location>
        <begin position="47"/>
        <end position="69"/>
    </location>
</feature>
<feature type="transmembrane region" description="Helical" evidence="7">
    <location>
        <begin position="242"/>
        <end position="262"/>
    </location>
</feature>
<dbReference type="AlphaFoldDB" id="A0A5N5WM84"/>
<dbReference type="Proteomes" id="UP000326565">
    <property type="component" value="Unassembled WGS sequence"/>
</dbReference>
<dbReference type="InterPro" id="IPR049326">
    <property type="entry name" value="Rhodopsin_dom_fungi"/>
</dbReference>
<keyword evidence="10" id="KW-1185">Reference proteome</keyword>
<evidence type="ECO:0000256" key="2">
    <source>
        <dbReference type="ARBA" id="ARBA00022692"/>
    </source>
</evidence>
<organism evidence="9 10">
    <name type="scientific">Aspergillus leporis</name>
    <dbReference type="NCBI Taxonomy" id="41062"/>
    <lineage>
        <taxon>Eukaryota</taxon>
        <taxon>Fungi</taxon>
        <taxon>Dikarya</taxon>
        <taxon>Ascomycota</taxon>
        <taxon>Pezizomycotina</taxon>
        <taxon>Eurotiomycetes</taxon>
        <taxon>Eurotiomycetidae</taxon>
        <taxon>Eurotiales</taxon>
        <taxon>Aspergillaceae</taxon>
        <taxon>Aspergillus</taxon>
        <taxon>Aspergillus subgen. Circumdati</taxon>
    </lineage>
</organism>
<accession>A0A5N5WM84</accession>
<evidence type="ECO:0000259" key="8">
    <source>
        <dbReference type="Pfam" id="PF20684"/>
    </source>
</evidence>
<dbReference type="PANTHER" id="PTHR33048:SF47">
    <property type="entry name" value="INTEGRAL MEMBRANE PROTEIN-RELATED"/>
    <property type="match status" value="1"/>
</dbReference>
<evidence type="ECO:0000256" key="3">
    <source>
        <dbReference type="ARBA" id="ARBA00022989"/>
    </source>
</evidence>
<feature type="transmembrane region" description="Helical" evidence="7">
    <location>
        <begin position="174"/>
        <end position="195"/>
    </location>
</feature>
<feature type="transmembrane region" description="Helical" evidence="7">
    <location>
        <begin position="207"/>
        <end position="230"/>
    </location>
</feature>
<evidence type="ECO:0000313" key="10">
    <source>
        <dbReference type="Proteomes" id="UP000326565"/>
    </source>
</evidence>
<evidence type="ECO:0000256" key="5">
    <source>
        <dbReference type="ARBA" id="ARBA00038359"/>
    </source>
</evidence>
<sequence>MGYTSRQSTIVGVHWSYSTVAVILLGARLYVRTRLRPGTLGWDDWTMLLAYALSIGAGVVETLLVVHGVGKHMDNVDPSNFPEVSKLTLLNSILHLLGTMMVKVSICLFLLRIVHQANRTIKWLVTTNLAILVPFTVATVIVDLVQCMPLEGYWDKTVPAKCLDIGTVNILLKAASGVGVVTDFTTAAIPIVVVYRLHMPPKQKYAIYAVLALGFLTAGISIAKTISINWTPEDYTWDNSQVGYWGAIEHLGGIIAGCLVTLRPLFQLIHSRWFEDDTSEHSHQLKPVKRLKMKDSTNSDDELLRDAHHRSMQIRKMTEVEVSREATEGTSSTGEGRHLGWNRERMGDGNGFAQQ</sequence>
<proteinExistence type="inferred from homology"/>
<comment type="similarity">
    <text evidence="5">Belongs to the SAT4 family.</text>
</comment>
<keyword evidence="2 7" id="KW-0812">Transmembrane</keyword>
<evidence type="ECO:0000256" key="1">
    <source>
        <dbReference type="ARBA" id="ARBA00004141"/>
    </source>
</evidence>
<reference evidence="9 10" key="1">
    <citation type="submission" date="2019-04" db="EMBL/GenBank/DDBJ databases">
        <title>Friends and foes A comparative genomics study of 23 Aspergillus species from section Flavi.</title>
        <authorList>
            <consortium name="DOE Joint Genome Institute"/>
            <person name="Kjaerbolling I."/>
            <person name="Vesth T."/>
            <person name="Frisvad J.C."/>
            <person name="Nybo J.L."/>
            <person name="Theobald S."/>
            <person name="Kildgaard S."/>
            <person name="Isbrandt T."/>
            <person name="Kuo A."/>
            <person name="Sato A."/>
            <person name="Lyhne E.K."/>
            <person name="Kogle M.E."/>
            <person name="Wiebenga A."/>
            <person name="Kun R.S."/>
            <person name="Lubbers R.J."/>
            <person name="Makela M.R."/>
            <person name="Barry K."/>
            <person name="Chovatia M."/>
            <person name="Clum A."/>
            <person name="Daum C."/>
            <person name="Haridas S."/>
            <person name="He G."/>
            <person name="LaButti K."/>
            <person name="Lipzen A."/>
            <person name="Mondo S."/>
            <person name="Riley R."/>
            <person name="Salamov A."/>
            <person name="Simmons B.A."/>
            <person name="Magnuson J.K."/>
            <person name="Henrissat B."/>
            <person name="Mortensen U.H."/>
            <person name="Larsen T.O."/>
            <person name="Devries R.P."/>
            <person name="Grigoriev I.V."/>
            <person name="Machida M."/>
            <person name="Baker S.E."/>
            <person name="Andersen M.R."/>
        </authorList>
    </citation>
    <scope>NUCLEOTIDE SEQUENCE [LARGE SCALE GENOMIC DNA]</scope>
    <source>
        <strain evidence="9 10">CBS 151.66</strain>
    </source>
</reference>
<keyword evidence="3 7" id="KW-1133">Transmembrane helix</keyword>
<dbReference type="GO" id="GO:0016020">
    <property type="term" value="C:membrane"/>
    <property type="evidence" value="ECO:0007669"/>
    <property type="project" value="UniProtKB-SubCell"/>
</dbReference>
<feature type="transmembrane region" description="Helical" evidence="7">
    <location>
        <begin position="89"/>
        <end position="111"/>
    </location>
</feature>
<dbReference type="OrthoDB" id="4682787at2759"/>
<feature type="transmembrane region" description="Helical" evidence="7">
    <location>
        <begin position="123"/>
        <end position="145"/>
    </location>
</feature>
<evidence type="ECO:0000256" key="4">
    <source>
        <dbReference type="ARBA" id="ARBA00023136"/>
    </source>
</evidence>
<feature type="compositionally biased region" description="Basic and acidic residues" evidence="6">
    <location>
        <begin position="335"/>
        <end position="347"/>
    </location>
</feature>
<dbReference type="InterPro" id="IPR052337">
    <property type="entry name" value="SAT4-like"/>
</dbReference>